<dbReference type="PANTHER" id="PTHR36519">
    <property type="entry name" value="FIP (FUNGUS-INDUCED PROTEIN) RELATED-RELATED"/>
    <property type="match status" value="1"/>
</dbReference>
<evidence type="ECO:0000313" key="2">
    <source>
        <dbReference type="Proteomes" id="UP001331761"/>
    </source>
</evidence>
<proteinExistence type="predicted"/>
<evidence type="ECO:0000313" key="1">
    <source>
        <dbReference type="EMBL" id="KAK5969359.1"/>
    </source>
</evidence>
<accession>A0AAN8ICJ3</accession>
<feature type="non-terminal residue" evidence="1">
    <location>
        <position position="1"/>
    </location>
</feature>
<gene>
    <name evidence="1" type="ORF">GCK32_007868</name>
</gene>
<dbReference type="AlphaFoldDB" id="A0AAN8ICJ3"/>
<reference evidence="1 2" key="1">
    <citation type="submission" date="2019-10" db="EMBL/GenBank/DDBJ databases">
        <title>Assembly and Annotation for the nematode Trichostrongylus colubriformis.</title>
        <authorList>
            <person name="Martin J."/>
        </authorList>
    </citation>
    <scope>NUCLEOTIDE SEQUENCE [LARGE SCALE GENOMIC DNA]</scope>
    <source>
        <strain evidence="1">G859</strain>
        <tissue evidence="1">Whole worm</tissue>
    </source>
</reference>
<name>A0AAN8ICJ3_TRICO</name>
<dbReference type="Proteomes" id="UP001331761">
    <property type="component" value="Unassembled WGS sequence"/>
</dbReference>
<dbReference type="PANTHER" id="PTHR36519:SF9">
    <property type="entry name" value="EB DOMAIN-CONTAINING PROTEIN-RELATED"/>
    <property type="match status" value="1"/>
</dbReference>
<comment type="caution">
    <text evidence="1">The sequence shown here is derived from an EMBL/GenBank/DDBJ whole genome shotgun (WGS) entry which is preliminary data.</text>
</comment>
<protein>
    <submittedName>
        <fullName evidence="1">EB domain-containing protein</fullName>
    </submittedName>
</protein>
<sequence length="248" mass="24769">GDYSSACIVMCSLTVLLEGLTLISLTTAQFLGSSLYNALIGYGESDMCRYISCPFGQYCWNGNCISTGGIAGARGLGGLGGLSALTSAAALYGGAGGRGLYGPMGPGGIPPPLPVGAYGPLGSGVMGDTSTVSTTHSGTQPCSLMQQCFNGQICVNGFCSRSNVAYSGSQTVPAQTTCMTGAICPVGQYCIGGVCVQNAMSTTFACQNGIACPPGMNCYLGRCIANGLPMGPMLPAGPMGPGMPPIGK</sequence>
<keyword evidence="2" id="KW-1185">Reference proteome</keyword>
<dbReference type="EMBL" id="WIXE01020252">
    <property type="protein sequence ID" value="KAK5969359.1"/>
    <property type="molecule type" value="Genomic_DNA"/>
</dbReference>
<organism evidence="1 2">
    <name type="scientific">Trichostrongylus colubriformis</name>
    <name type="common">Black scour worm</name>
    <dbReference type="NCBI Taxonomy" id="6319"/>
    <lineage>
        <taxon>Eukaryota</taxon>
        <taxon>Metazoa</taxon>
        <taxon>Ecdysozoa</taxon>
        <taxon>Nematoda</taxon>
        <taxon>Chromadorea</taxon>
        <taxon>Rhabditida</taxon>
        <taxon>Rhabditina</taxon>
        <taxon>Rhabditomorpha</taxon>
        <taxon>Strongyloidea</taxon>
        <taxon>Trichostrongylidae</taxon>
        <taxon>Trichostrongylus</taxon>
    </lineage>
</organism>